<evidence type="ECO:0000256" key="1">
    <source>
        <dbReference type="SAM" id="MobiDB-lite"/>
    </source>
</evidence>
<protein>
    <submittedName>
        <fullName evidence="2">Uncharacterized protein</fullName>
    </submittedName>
</protein>
<comment type="caution">
    <text evidence="2">The sequence shown here is derived from an EMBL/GenBank/DDBJ whole genome shotgun (WGS) entry which is preliminary data.</text>
</comment>
<evidence type="ECO:0000313" key="3">
    <source>
        <dbReference type="Proteomes" id="UP001209570"/>
    </source>
</evidence>
<proteinExistence type="predicted"/>
<accession>A0AAD5LTP6</accession>
<gene>
    <name evidence="2" type="ORF">P43SY_008718</name>
</gene>
<feature type="compositionally biased region" description="Low complexity" evidence="1">
    <location>
        <begin position="57"/>
        <end position="80"/>
    </location>
</feature>
<dbReference type="EMBL" id="JAKCXM010000655">
    <property type="protein sequence ID" value="KAJ0392353.1"/>
    <property type="molecule type" value="Genomic_DNA"/>
</dbReference>
<feature type="compositionally biased region" description="Acidic residues" evidence="1">
    <location>
        <begin position="81"/>
        <end position="91"/>
    </location>
</feature>
<feature type="compositionally biased region" description="Low complexity" evidence="1">
    <location>
        <begin position="17"/>
        <end position="29"/>
    </location>
</feature>
<sequence>MQALPSARSHPDDTSPPRKAASPSARAAKILASLPTPAPASDESEYEKGDDGGDGADGQVSDAAPGSSQSGGIEASSSQSEPDEETGEEGFDTAALTPTKRPAARDARETASPPVGIKRARQGDTNNASELVSEVSVGAQAVATSASSYDTAPQADASTTDAASTANLTNSNLRADRERLVPCLRWGDNEAYRIPVQHYAKATKKDRYRVGYPNYQLSRKLVACFIEDLGADGLTHYTSFLARAPWNRMWEGRVRRLYLLDPNLLPAVARGWQNTYCHFMYTHRQALWERYHWLPAPSHDRPPPGWGTLLTRRKDLENYLQVAWKALQALRPPSWPTGFGVLLEQEPAFWSFAPHHCSWIPDPAVVRIDGAEGLAAELARVDQEEPLRVQYGGNASRLIESLDERTQFGFQLLHYAGVSWEIPPWNRAGHEPAPLGQRFAGTPGPNFYLDSYPSAPLDAFYKRAKAIRKFLKLMSDIDMSKVSTDNTMVRELRKILLAPIEPPPQAQASA</sequence>
<dbReference type="AlphaFoldDB" id="A0AAD5LTP6"/>
<reference evidence="2" key="1">
    <citation type="submission" date="2021-12" db="EMBL/GenBank/DDBJ databases">
        <title>Prjna785345.</title>
        <authorList>
            <person name="Rujirawat T."/>
            <person name="Krajaejun T."/>
        </authorList>
    </citation>
    <scope>NUCLEOTIDE SEQUENCE</scope>
    <source>
        <strain evidence="2">Pi057C3</strain>
    </source>
</reference>
<feature type="region of interest" description="Disordered" evidence="1">
    <location>
        <begin position="1"/>
        <end position="127"/>
    </location>
</feature>
<dbReference type="Proteomes" id="UP001209570">
    <property type="component" value="Unassembled WGS sequence"/>
</dbReference>
<evidence type="ECO:0000313" key="2">
    <source>
        <dbReference type="EMBL" id="KAJ0392353.1"/>
    </source>
</evidence>
<name>A0AAD5LTP6_PYTIN</name>
<keyword evidence="3" id="KW-1185">Reference proteome</keyword>
<organism evidence="2 3">
    <name type="scientific">Pythium insidiosum</name>
    <name type="common">Pythiosis disease agent</name>
    <dbReference type="NCBI Taxonomy" id="114742"/>
    <lineage>
        <taxon>Eukaryota</taxon>
        <taxon>Sar</taxon>
        <taxon>Stramenopiles</taxon>
        <taxon>Oomycota</taxon>
        <taxon>Peronosporomycetes</taxon>
        <taxon>Pythiales</taxon>
        <taxon>Pythiaceae</taxon>
        <taxon>Pythium</taxon>
    </lineage>
</organism>